<dbReference type="Proteomes" id="UP000619265">
    <property type="component" value="Unassembled WGS sequence"/>
</dbReference>
<accession>A0A834D322</accession>
<reference evidence="2" key="1">
    <citation type="submission" date="2015-10" db="EMBL/GenBank/DDBJ databases">
        <authorList>
            <person name="Martinez-Garcia P.J."/>
            <person name="Crepeau M.W."/>
            <person name="Puiu D."/>
            <person name="Gonzalez-Ibeas D."/>
            <person name="Whalen J."/>
            <person name="Stevens K."/>
            <person name="Paul R."/>
            <person name="Butterfield T."/>
            <person name="Britton M."/>
            <person name="Reagan R."/>
            <person name="Chakraborty S."/>
            <person name="Walawage S.L."/>
            <person name="Vasquez-Gross H.A."/>
            <person name="Cardeno C."/>
            <person name="Famula R."/>
            <person name="Pratt K."/>
            <person name="Kuruganti S."/>
            <person name="Aradhya M.K."/>
            <person name="Leslie C.A."/>
            <person name="Dandekar A.M."/>
            <person name="Salzberg S.L."/>
            <person name="Wegrzyn J.L."/>
            <person name="Langley C.H."/>
            <person name="Neale D.B."/>
        </authorList>
    </citation>
    <scope>NUCLEOTIDE SEQUENCE</scope>
    <source>
        <tissue evidence="2">Leaves</tissue>
    </source>
</reference>
<dbReference type="AlphaFoldDB" id="A0A834D322"/>
<evidence type="ECO:0000256" key="1">
    <source>
        <dbReference type="SAM" id="SignalP"/>
    </source>
</evidence>
<keyword evidence="1" id="KW-0732">Signal</keyword>
<name>A0A834D322_JUGRE</name>
<organism evidence="2 3">
    <name type="scientific">Juglans regia</name>
    <name type="common">English walnut</name>
    <dbReference type="NCBI Taxonomy" id="51240"/>
    <lineage>
        <taxon>Eukaryota</taxon>
        <taxon>Viridiplantae</taxon>
        <taxon>Streptophyta</taxon>
        <taxon>Embryophyta</taxon>
        <taxon>Tracheophyta</taxon>
        <taxon>Spermatophyta</taxon>
        <taxon>Magnoliopsida</taxon>
        <taxon>eudicotyledons</taxon>
        <taxon>Gunneridae</taxon>
        <taxon>Pentapetalae</taxon>
        <taxon>rosids</taxon>
        <taxon>fabids</taxon>
        <taxon>Fagales</taxon>
        <taxon>Juglandaceae</taxon>
        <taxon>Juglans</taxon>
    </lineage>
</organism>
<sequence length="103" mass="12356">FLLKRPLSLSLSLSLILTHCSFAEAPCQIRTRHRACLWPRIPDLFQVFGFGWFPGKNRRKWMKRYRKWLLFLKDYSCDFVFFFLISREPNGENQRDIGGQNKV</sequence>
<dbReference type="Gramene" id="Jr04_17060_p3">
    <property type="protein sequence ID" value="cds.Jr04_17060_p3"/>
    <property type="gene ID" value="Jr04_17060"/>
</dbReference>
<evidence type="ECO:0000313" key="3">
    <source>
        <dbReference type="Proteomes" id="UP000619265"/>
    </source>
</evidence>
<evidence type="ECO:0000313" key="2">
    <source>
        <dbReference type="EMBL" id="KAF5473091.1"/>
    </source>
</evidence>
<evidence type="ECO:0008006" key="4">
    <source>
        <dbReference type="Google" id="ProtNLM"/>
    </source>
</evidence>
<feature type="chain" id="PRO_5032998942" description="Secreted protein" evidence="1">
    <location>
        <begin position="24"/>
        <end position="103"/>
    </location>
</feature>
<proteinExistence type="predicted"/>
<feature type="non-terminal residue" evidence="2">
    <location>
        <position position="1"/>
    </location>
</feature>
<reference evidence="2" key="2">
    <citation type="submission" date="2020-03" db="EMBL/GenBank/DDBJ databases">
        <title>Walnut 2.0.</title>
        <authorList>
            <person name="Marrano A."/>
            <person name="Britton M."/>
            <person name="Zimin A.V."/>
            <person name="Zaini P.A."/>
            <person name="Workman R."/>
            <person name="Puiu D."/>
            <person name="Bianco L."/>
            <person name="Allen B.J."/>
            <person name="Troggio M."/>
            <person name="Leslie C.A."/>
            <person name="Timp W."/>
            <person name="Dendekar A."/>
            <person name="Salzberg S.L."/>
            <person name="Neale D.B."/>
        </authorList>
    </citation>
    <scope>NUCLEOTIDE SEQUENCE</scope>
    <source>
        <tissue evidence="2">Leaves</tissue>
    </source>
</reference>
<protein>
    <recommendedName>
        <fullName evidence="4">Secreted protein</fullName>
    </recommendedName>
</protein>
<feature type="signal peptide" evidence="1">
    <location>
        <begin position="1"/>
        <end position="23"/>
    </location>
</feature>
<gene>
    <name evidence="2" type="ORF">F2P56_009734</name>
</gene>
<comment type="caution">
    <text evidence="2">The sequence shown here is derived from an EMBL/GenBank/DDBJ whole genome shotgun (WGS) entry which is preliminary data.</text>
</comment>
<dbReference type="EMBL" id="LIHL02000004">
    <property type="protein sequence ID" value="KAF5473091.1"/>
    <property type="molecule type" value="Genomic_DNA"/>
</dbReference>